<feature type="compositionally biased region" description="Low complexity" evidence="2">
    <location>
        <begin position="192"/>
        <end position="208"/>
    </location>
</feature>
<reference evidence="4" key="3">
    <citation type="submission" date="2014-05" db="EMBL/GenBank/DDBJ databases">
        <authorList>
            <person name="Aslett M.A."/>
            <person name="De Silva N."/>
        </authorList>
    </citation>
    <scope>NUCLEOTIDE SEQUENCE</scope>
    <source>
        <strain evidence="4">17X</strain>
    </source>
</reference>
<feature type="region of interest" description="Disordered" evidence="2">
    <location>
        <begin position="134"/>
        <end position="165"/>
    </location>
</feature>
<evidence type="ECO:0000313" key="5">
    <source>
        <dbReference type="Proteomes" id="UP000072874"/>
    </source>
</evidence>
<dbReference type="VEuPathDB" id="PlasmoDB:PY17X_0819900"/>
<feature type="coiled-coil region" evidence="1">
    <location>
        <begin position="23"/>
        <end position="50"/>
    </location>
</feature>
<dbReference type="OrthoDB" id="378695at2759"/>
<dbReference type="VEuPathDB" id="PlasmoDB:Py17XNL_000801761"/>
<dbReference type="Proteomes" id="UP000072904">
    <property type="component" value="Chromosome 8"/>
</dbReference>
<evidence type="ECO:0000313" key="4">
    <source>
        <dbReference type="EMBL" id="VTZ77394.1"/>
    </source>
</evidence>
<evidence type="ECO:0000313" key="6">
    <source>
        <dbReference type="Proteomes" id="UP000072904"/>
    </source>
</evidence>
<dbReference type="GeneID" id="3800603"/>
<organism evidence="4 5">
    <name type="scientific">Plasmodium yoelii</name>
    <dbReference type="NCBI Taxonomy" id="5861"/>
    <lineage>
        <taxon>Eukaryota</taxon>
        <taxon>Sar</taxon>
        <taxon>Alveolata</taxon>
        <taxon>Apicomplexa</taxon>
        <taxon>Aconoidasida</taxon>
        <taxon>Haemosporida</taxon>
        <taxon>Plasmodiidae</taxon>
        <taxon>Plasmodium</taxon>
        <taxon>Plasmodium (Vinckeia)</taxon>
    </lineage>
</organism>
<accession>A0A078K3B3</accession>
<dbReference type="EMBL" id="LK934636">
    <property type="protein sequence ID" value="CDU17558.1"/>
    <property type="molecule type" value="Genomic_DNA"/>
</dbReference>
<reference evidence="3" key="2">
    <citation type="submission" date="2014-05" db="EMBL/GenBank/DDBJ databases">
        <authorList>
            <person name="Aslett A.Martin."/>
            <person name="De Silva Nishadi"/>
        </authorList>
    </citation>
    <scope>NUCLEOTIDE SEQUENCE</scope>
    <source>
        <strain evidence="3">YM</strain>
    </source>
</reference>
<evidence type="ECO:0000256" key="2">
    <source>
        <dbReference type="SAM" id="MobiDB-lite"/>
    </source>
</evidence>
<dbReference type="KEGG" id="pyo:PY17X_0819900"/>
<dbReference type="OMA" id="PYDEAQK"/>
<feature type="region of interest" description="Disordered" evidence="2">
    <location>
        <begin position="191"/>
        <end position="211"/>
    </location>
</feature>
<dbReference type="EMBL" id="LM993662">
    <property type="protein sequence ID" value="VTZ77394.1"/>
    <property type="molecule type" value="Genomic_DNA"/>
</dbReference>
<dbReference type="RefSeq" id="XP_728393.2">
    <property type="nucleotide sequence ID" value="XM_723300.2"/>
</dbReference>
<reference evidence="5 6" key="1">
    <citation type="journal article" date="2014" name="BMC Biol.">
        <title>A comprehensive evaluation of rodent malaria parasite genomes and gene expression.</title>
        <authorList>
            <person name="Otto T.D."/>
            <person name="Bohme U."/>
            <person name="Jackson A.P."/>
            <person name="Hunt M."/>
            <person name="Franke-Fayard B."/>
            <person name="Hoeijmakers W.A."/>
            <person name="Religa A.A."/>
            <person name="Robertson L."/>
            <person name="Sanders M."/>
            <person name="Ogun S.A."/>
            <person name="Cunningham D."/>
            <person name="Erhart A."/>
            <person name="Billker O."/>
            <person name="Khan S.M."/>
            <person name="Stunnenberg H.G."/>
            <person name="Langhorne J."/>
            <person name="Holder A.A."/>
            <person name="Waters A.P."/>
            <person name="Newbold C.I."/>
            <person name="Pain A."/>
            <person name="Berriman M."/>
            <person name="Janse C.J."/>
        </authorList>
    </citation>
    <scope>NUCLEOTIDE SEQUENCE [LARGE SCALE GENOMIC DNA]</scope>
    <source>
        <strain evidence="4 5">17X</strain>
        <strain evidence="3 6">YM</strain>
    </source>
</reference>
<feature type="compositionally biased region" description="Basic residues" evidence="2">
    <location>
        <begin position="139"/>
        <end position="156"/>
    </location>
</feature>
<dbReference type="VEuPathDB" id="PlasmoDB:PYYM_0819600"/>
<proteinExistence type="predicted"/>
<evidence type="ECO:0000313" key="3">
    <source>
        <dbReference type="EMBL" id="CDU17558.1"/>
    </source>
</evidence>
<gene>
    <name evidence="4" type="ORF">PY17X_0819900</name>
    <name evidence="3" type="ORF">PYYM_0819600</name>
</gene>
<keyword evidence="1" id="KW-0175">Coiled coil</keyword>
<protein>
    <submittedName>
        <fullName evidence="4">Uncharacterized protein</fullName>
    </submittedName>
</protein>
<dbReference type="VEuPathDB" id="PlasmoDB:PY07490"/>
<reference evidence="4" key="4">
    <citation type="submission" date="2019-05" db="EMBL/GenBank/DDBJ databases">
        <authorList>
            <consortium name="Pathogen Informatics"/>
        </authorList>
    </citation>
    <scope>NUCLEOTIDE SEQUENCE</scope>
    <source>
        <strain evidence="4">17X</strain>
    </source>
</reference>
<evidence type="ECO:0000256" key="1">
    <source>
        <dbReference type="SAM" id="Coils"/>
    </source>
</evidence>
<sequence>MMKFTRERKKYRIENPYDEKVKLEILSEKNDKIQENIKKIKIKNKEDNHNKNNETQINKAEQFMKIYKRYIEQNNDFEKVQKENEYIKETKDKTVRRKKIKKLNIKLRKNNLIEKLIKNKAFMVAKDRISIGSKEKEKAKKTKKTKKAKKTKKTKKNNTNDTDDYNKTPSIIFNENSKKIQKLITKSNNDIKTNNLTQQNNTQTTNNNKNKKNRIEIINKYDEIVNSNKFLQNPLEFAKNALDQKKKKILC</sequence>
<dbReference type="AlphaFoldDB" id="A0A078K3B3"/>
<dbReference type="Proteomes" id="UP000072874">
    <property type="component" value="Chromosome 8"/>
</dbReference>
<name>A0A078K3B3_PLAYE</name>